<feature type="transmembrane region" description="Helical" evidence="2">
    <location>
        <begin position="12"/>
        <end position="32"/>
    </location>
</feature>
<evidence type="ECO:0000313" key="5">
    <source>
        <dbReference type="Proteomes" id="UP001596524"/>
    </source>
</evidence>
<dbReference type="Proteomes" id="UP001596524">
    <property type="component" value="Unassembled WGS sequence"/>
</dbReference>
<keyword evidence="2" id="KW-0812">Transmembrane</keyword>
<keyword evidence="2" id="KW-0472">Membrane</keyword>
<accession>A0ABW2N8H9</accession>
<protein>
    <submittedName>
        <fullName evidence="4">DUF4129 domain-containing protein</fullName>
    </submittedName>
</protein>
<sequence>MRALRALPPAARAVVMVGATSLFMVLVAWATLIGPDAVFTGPGPRPATLTTTAESCAPTPSESGTTNQVVHLSDDSTGPDEGDCEDPEATRGDAEDLGEQADPPLWLKLLVWTLQVLVLGAIIALLTYLGALAIRSLRVRRRSREDREAVEFTTLDQPGRVAEEIAADAGEQDALLRDGEPRNAIVAAWHRFEVQGERAGVRRRPSETSSEYAIRILDLVAADSGAVTRLAGLYREARFSDHAITEDHRDRALEALAVIRRSLGART</sequence>
<evidence type="ECO:0000256" key="1">
    <source>
        <dbReference type="SAM" id="MobiDB-lite"/>
    </source>
</evidence>
<feature type="region of interest" description="Disordered" evidence="1">
    <location>
        <begin position="45"/>
        <end position="98"/>
    </location>
</feature>
<evidence type="ECO:0000313" key="4">
    <source>
        <dbReference type="EMBL" id="MFC7362322.1"/>
    </source>
</evidence>
<reference evidence="5" key="1">
    <citation type="journal article" date="2019" name="Int. J. Syst. Evol. Microbiol.">
        <title>The Global Catalogue of Microorganisms (GCM) 10K type strain sequencing project: providing services to taxonomists for standard genome sequencing and annotation.</title>
        <authorList>
            <consortium name="The Broad Institute Genomics Platform"/>
            <consortium name="The Broad Institute Genome Sequencing Center for Infectious Disease"/>
            <person name="Wu L."/>
            <person name="Ma J."/>
        </authorList>
    </citation>
    <scope>NUCLEOTIDE SEQUENCE [LARGE SCALE GENOMIC DNA]</scope>
    <source>
        <strain evidence="5">FCH27</strain>
    </source>
</reference>
<name>A0ABW2N8H9_9ACTN</name>
<dbReference type="Pfam" id="PF13559">
    <property type="entry name" value="DUF4129"/>
    <property type="match status" value="1"/>
</dbReference>
<feature type="compositionally biased region" description="Polar residues" evidence="1">
    <location>
        <begin position="48"/>
        <end position="70"/>
    </location>
</feature>
<proteinExistence type="predicted"/>
<keyword evidence="2" id="KW-1133">Transmembrane helix</keyword>
<feature type="compositionally biased region" description="Acidic residues" evidence="1">
    <location>
        <begin position="77"/>
        <end position="87"/>
    </location>
</feature>
<feature type="transmembrane region" description="Helical" evidence="2">
    <location>
        <begin position="109"/>
        <end position="134"/>
    </location>
</feature>
<comment type="caution">
    <text evidence="4">The sequence shown here is derived from an EMBL/GenBank/DDBJ whole genome shotgun (WGS) entry which is preliminary data.</text>
</comment>
<organism evidence="4 5">
    <name type="scientific">Nocardioides astragali</name>
    <dbReference type="NCBI Taxonomy" id="1776736"/>
    <lineage>
        <taxon>Bacteria</taxon>
        <taxon>Bacillati</taxon>
        <taxon>Actinomycetota</taxon>
        <taxon>Actinomycetes</taxon>
        <taxon>Propionibacteriales</taxon>
        <taxon>Nocardioidaceae</taxon>
        <taxon>Nocardioides</taxon>
    </lineage>
</organism>
<evidence type="ECO:0000256" key="2">
    <source>
        <dbReference type="SAM" id="Phobius"/>
    </source>
</evidence>
<gene>
    <name evidence="4" type="ORF">ACFQO6_18780</name>
</gene>
<dbReference type="RefSeq" id="WP_255893031.1">
    <property type="nucleotide sequence ID" value="NZ_JAFMZM010000008.1"/>
</dbReference>
<feature type="domain" description="Protein-glutamine gamma-glutamyltransferase-like C-terminal" evidence="3">
    <location>
        <begin position="188"/>
        <end position="256"/>
    </location>
</feature>
<dbReference type="EMBL" id="JBHTCH010000023">
    <property type="protein sequence ID" value="MFC7362322.1"/>
    <property type="molecule type" value="Genomic_DNA"/>
</dbReference>
<keyword evidence="5" id="KW-1185">Reference proteome</keyword>
<dbReference type="InterPro" id="IPR025403">
    <property type="entry name" value="TgpA-like_C"/>
</dbReference>
<evidence type="ECO:0000259" key="3">
    <source>
        <dbReference type="Pfam" id="PF13559"/>
    </source>
</evidence>